<feature type="chain" id="PRO_5047191329" evidence="1">
    <location>
        <begin position="30"/>
        <end position="145"/>
    </location>
</feature>
<reference evidence="2 3" key="1">
    <citation type="submission" date="2019-11" db="EMBL/GenBank/DDBJ databases">
        <title>Whole Genome Sequencing and Comparative Genomic Analyses of Lysinibacillus pakistanensis LZH-9, a Halotolerant Strain with Excellent COD Removal Capability.</title>
        <authorList>
            <person name="Zhou H."/>
        </authorList>
    </citation>
    <scope>NUCLEOTIDE SEQUENCE [LARGE SCALE GENOMIC DNA]</scope>
    <source>
        <strain evidence="2 3">LZH-9</strain>
    </source>
</reference>
<evidence type="ECO:0000313" key="3">
    <source>
        <dbReference type="Proteomes" id="UP000373269"/>
    </source>
</evidence>
<gene>
    <name evidence="2" type="ORF">GDS87_10040</name>
</gene>
<evidence type="ECO:0000256" key="1">
    <source>
        <dbReference type="SAM" id="SignalP"/>
    </source>
</evidence>
<name>A0ABX6D960_9BACI</name>
<keyword evidence="1" id="KW-0732">Signal</keyword>
<evidence type="ECO:0000313" key="2">
    <source>
        <dbReference type="EMBL" id="QGG51282.1"/>
    </source>
</evidence>
<keyword evidence="3" id="KW-1185">Reference proteome</keyword>
<protein>
    <submittedName>
        <fullName evidence="2">DUF3888 domain-containing protein</fullName>
    </submittedName>
</protein>
<feature type="signal peptide" evidence="1">
    <location>
        <begin position="1"/>
        <end position="29"/>
    </location>
</feature>
<organism evidence="2 3">
    <name type="scientific">Lysinibacillus pakistanensis</name>
    <dbReference type="NCBI Taxonomy" id="759811"/>
    <lineage>
        <taxon>Bacteria</taxon>
        <taxon>Bacillati</taxon>
        <taxon>Bacillota</taxon>
        <taxon>Bacilli</taxon>
        <taxon>Bacillales</taxon>
        <taxon>Bacillaceae</taxon>
        <taxon>Lysinibacillus</taxon>
    </lineage>
</organism>
<dbReference type="EMBL" id="CP045835">
    <property type="protein sequence ID" value="QGG51282.1"/>
    <property type="molecule type" value="Genomic_DNA"/>
</dbReference>
<sequence length="145" mass="16623">MQKGFKCMKKIIIISLLLMSPLFIDSAFAKTDIEYLPQDQPPSVLELAFLRELGPSILEAMSTHGNKQLFTSGRIEKINRNIQEDYYDVTLRVLGYEGPLNPPYTQIRITFRIPAGDFKNKNKVISYVAQNITSEEFKKLSEFTN</sequence>
<proteinExistence type="predicted"/>
<dbReference type="Proteomes" id="UP000373269">
    <property type="component" value="Chromosome"/>
</dbReference>
<accession>A0ABX6D960</accession>